<accession>A0AAV4T768</accession>
<dbReference type="Proteomes" id="UP001054945">
    <property type="component" value="Unassembled WGS sequence"/>
</dbReference>
<evidence type="ECO:0000313" key="2">
    <source>
        <dbReference type="Proteomes" id="UP001054945"/>
    </source>
</evidence>
<comment type="caution">
    <text evidence="1">The sequence shown here is derived from an EMBL/GenBank/DDBJ whole genome shotgun (WGS) entry which is preliminary data.</text>
</comment>
<reference evidence="1 2" key="1">
    <citation type="submission" date="2021-06" db="EMBL/GenBank/DDBJ databases">
        <title>Caerostris extrusa draft genome.</title>
        <authorList>
            <person name="Kono N."/>
            <person name="Arakawa K."/>
        </authorList>
    </citation>
    <scope>NUCLEOTIDE SEQUENCE [LARGE SCALE GENOMIC DNA]</scope>
</reference>
<keyword evidence="2" id="KW-1185">Reference proteome</keyword>
<dbReference type="AlphaFoldDB" id="A0AAV4T768"/>
<dbReference type="EMBL" id="BPLR01010633">
    <property type="protein sequence ID" value="GIY40610.1"/>
    <property type="molecule type" value="Genomic_DNA"/>
</dbReference>
<gene>
    <name evidence="1" type="ORF">CEXT_501591</name>
</gene>
<organism evidence="1 2">
    <name type="scientific">Caerostris extrusa</name>
    <name type="common">Bark spider</name>
    <name type="synonym">Caerostris bankana</name>
    <dbReference type="NCBI Taxonomy" id="172846"/>
    <lineage>
        <taxon>Eukaryota</taxon>
        <taxon>Metazoa</taxon>
        <taxon>Ecdysozoa</taxon>
        <taxon>Arthropoda</taxon>
        <taxon>Chelicerata</taxon>
        <taxon>Arachnida</taxon>
        <taxon>Araneae</taxon>
        <taxon>Araneomorphae</taxon>
        <taxon>Entelegynae</taxon>
        <taxon>Araneoidea</taxon>
        <taxon>Araneidae</taxon>
        <taxon>Caerostris</taxon>
    </lineage>
</organism>
<name>A0AAV4T768_CAEEX</name>
<evidence type="ECO:0000313" key="1">
    <source>
        <dbReference type="EMBL" id="GIY40610.1"/>
    </source>
</evidence>
<protein>
    <submittedName>
        <fullName evidence="1">Uncharacterized protein</fullName>
    </submittedName>
</protein>
<sequence length="96" mass="11502">MFMFMPEAVDRFGYSLPFGKWNILQNEKQLPPLPTDTARTEKNLLDLWRSKCLIVTRRKKFRLLKYIKSISNSLGDSYKKYSIHKMEFKIIELIKN</sequence>
<proteinExistence type="predicted"/>